<evidence type="ECO:0008006" key="4">
    <source>
        <dbReference type="Google" id="ProtNLM"/>
    </source>
</evidence>
<comment type="caution">
    <text evidence="2">The sequence shown here is derived from an EMBL/GenBank/DDBJ whole genome shotgun (WGS) entry which is preliminary data.</text>
</comment>
<dbReference type="EMBL" id="SRLE01000009">
    <property type="protein sequence ID" value="TGD72749.1"/>
    <property type="molecule type" value="Genomic_DNA"/>
</dbReference>
<dbReference type="Proteomes" id="UP000298050">
    <property type="component" value="Unassembled WGS sequence"/>
</dbReference>
<gene>
    <name evidence="2" type="ORF">E4634_14625</name>
</gene>
<evidence type="ECO:0000313" key="3">
    <source>
        <dbReference type="Proteomes" id="UP000298050"/>
    </source>
</evidence>
<protein>
    <recommendedName>
        <fullName evidence="4">DUF4124 domain-containing protein</fullName>
    </recommendedName>
</protein>
<proteinExistence type="predicted"/>
<name>A0A4Z0LZQ5_9GAMM</name>
<keyword evidence="3" id="KW-1185">Reference proteome</keyword>
<accession>A0A4Z0LZQ5</accession>
<dbReference type="RefSeq" id="WP_135445167.1">
    <property type="nucleotide sequence ID" value="NZ_SRLE01000009.1"/>
</dbReference>
<dbReference type="AlphaFoldDB" id="A0A4Z0LZQ5"/>
<feature type="coiled-coil region" evidence="1">
    <location>
        <begin position="58"/>
        <end position="173"/>
    </location>
</feature>
<evidence type="ECO:0000256" key="1">
    <source>
        <dbReference type="SAM" id="Coils"/>
    </source>
</evidence>
<keyword evidence="1" id="KW-0175">Coiled coil</keyword>
<dbReference type="OrthoDB" id="6080407at2"/>
<sequence length="219" mass="24996">MFALAGPVMGVAAELYRYKDHSGNTVIDDHVPPEFVKNGYEVVNSKGVVLRVVPRQLSEEEQKAADALKEQELEAQREEARMREWDESLLRRYSTVADIEAARERALNDLRIRVSILKSNRRGLKQQVENYQSEAAELERRGRKVGADHLSAISDLQSEIATTERSIGEREEEIADVEAAFAADIARFEEIQDMVEFRRQALDERAGRSRDKAVEDPRR</sequence>
<evidence type="ECO:0000313" key="2">
    <source>
        <dbReference type="EMBL" id="TGD72749.1"/>
    </source>
</evidence>
<reference evidence="2 3" key="1">
    <citation type="submission" date="2019-04" db="EMBL/GenBank/DDBJ databases">
        <title>Taxonomy of novel Haliea sp. from mangrove soil of West Coast of India.</title>
        <authorList>
            <person name="Verma A."/>
            <person name="Kumar P."/>
            <person name="Krishnamurthi S."/>
        </authorList>
    </citation>
    <scope>NUCLEOTIDE SEQUENCE [LARGE SCALE GENOMIC DNA]</scope>
    <source>
        <strain evidence="2 3">SAOS-164</strain>
    </source>
</reference>
<organism evidence="2 3">
    <name type="scientific">Mangrovimicrobium sediminis</name>
    <dbReference type="NCBI Taxonomy" id="2562682"/>
    <lineage>
        <taxon>Bacteria</taxon>
        <taxon>Pseudomonadati</taxon>
        <taxon>Pseudomonadota</taxon>
        <taxon>Gammaproteobacteria</taxon>
        <taxon>Cellvibrionales</taxon>
        <taxon>Halieaceae</taxon>
        <taxon>Mangrovimicrobium</taxon>
    </lineage>
</organism>